<name>A0A6N2UCK2_9FIRM</name>
<reference evidence="3" key="1">
    <citation type="submission" date="2019-11" db="EMBL/GenBank/DDBJ databases">
        <authorList>
            <person name="Feng L."/>
        </authorList>
    </citation>
    <scope>NUCLEOTIDE SEQUENCE</scope>
    <source>
        <strain evidence="3">CnexileLFYP112</strain>
    </source>
</reference>
<feature type="transmembrane region" description="Helical" evidence="1">
    <location>
        <begin position="159"/>
        <end position="179"/>
    </location>
</feature>
<proteinExistence type="predicted"/>
<gene>
    <name evidence="3" type="ORF">CNLFYP112_01931</name>
</gene>
<dbReference type="InterPro" id="IPR053150">
    <property type="entry name" value="Teicoplanin_resist-assoc"/>
</dbReference>
<organism evidence="3">
    <name type="scientific">[Clostridium] nexile</name>
    <dbReference type="NCBI Taxonomy" id="29361"/>
    <lineage>
        <taxon>Bacteria</taxon>
        <taxon>Bacillati</taxon>
        <taxon>Bacillota</taxon>
        <taxon>Clostridia</taxon>
        <taxon>Lachnospirales</taxon>
        <taxon>Lachnospiraceae</taxon>
        <taxon>Tyzzerella</taxon>
    </lineage>
</organism>
<evidence type="ECO:0000313" key="3">
    <source>
        <dbReference type="EMBL" id="VYT13216.1"/>
    </source>
</evidence>
<keyword evidence="1" id="KW-1133">Transmembrane helix</keyword>
<dbReference type="PANTHER" id="PTHR36834">
    <property type="entry name" value="MEMBRANE PROTEIN-RELATED"/>
    <property type="match status" value="1"/>
</dbReference>
<feature type="transmembrane region" description="Helical" evidence="1">
    <location>
        <begin position="100"/>
        <end position="122"/>
    </location>
</feature>
<dbReference type="EMBL" id="CACRTG010000013">
    <property type="protein sequence ID" value="VYT13216.1"/>
    <property type="molecule type" value="Genomic_DNA"/>
</dbReference>
<dbReference type="PANTHER" id="PTHR36834:SF1">
    <property type="entry name" value="INTEGRAL MEMBRANE PROTEIN"/>
    <property type="match status" value="1"/>
</dbReference>
<dbReference type="Pfam" id="PF04892">
    <property type="entry name" value="VanZ"/>
    <property type="match status" value="1"/>
</dbReference>
<protein>
    <submittedName>
        <fullName evidence="3">VanZ like family protein</fullName>
    </submittedName>
</protein>
<dbReference type="AlphaFoldDB" id="A0A6N2UCK2"/>
<sequence length="185" mass="21092">MKELLIYAQAYIRLNIQRVIPILVIGLLLEGIFWLLMKKGYTRYDDKSCKSLICGLILSLEVAFIFVMTLYGRSPGGERKVSFLPFESYVKAFGQGNVEIQLQIIMNVLMFVLLGAMLPLCFKHFEKNKEVVLTAFMISILIETAQGVMHVGMFEVDDMLGNVLGAEIGFGAYYFATWLKKRRKK</sequence>
<feature type="transmembrane region" description="Helical" evidence="1">
    <location>
        <begin position="20"/>
        <end position="37"/>
    </location>
</feature>
<feature type="transmembrane region" description="Helical" evidence="1">
    <location>
        <begin position="49"/>
        <end position="71"/>
    </location>
</feature>
<feature type="domain" description="VanZ-like" evidence="2">
    <location>
        <begin position="63"/>
        <end position="175"/>
    </location>
</feature>
<keyword evidence="1" id="KW-0812">Transmembrane</keyword>
<accession>A0A6N2UCK2</accession>
<dbReference type="InterPro" id="IPR006976">
    <property type="entry name" value="VanZ-like"/>
</dbReference>
<keyword evidence="1" id="KW-0472">Membrane</keyword>
<evidence type="ECO:0000259" key="2">
    <source>
        <dbReference type="Pfam" id="PF04892"/>
    </source>
</evidence>
<evidence type="ECO:0000256" key="1">
    <source>
        <dbReference type="SAM" id="Phobius"/>
    </source>
</evidence>
<feature type="transmembrane region" description="Helical" evidence="1">
    <location>
        <begin position="131"/>
        <end position="153"/>
    </location>
</feature>